<dbReference type="Proteomes" id="UP000190080">
    <property type="component" value="Unassembled WGS sequence"/>
</dbReference>
<gene>
    <name evidence="1" type="ORF">CLORY_30250</name>
</gene>
<dbReference type="InterPro" id="IPR011990">
    <property type="entry name" value="TPR-like_helical_dom_sf"/>
</dbReference>
<evidence type="ECO:0000313" key="1">
    <source>
        <dbReference type="EMBL" id="OPJ59933.1"/>
    </source>
</evidence>
<dbReference type="GO" id="GO:0003677">
    <property type="term" value="F:DNA binding"/>
    <property type="evidence" value="ECO:0007669"/>
    <property type="project" value="InterPro"/>
</dbReference>
<dbReference type="SUPFAM" id="SSF48452">
    <property type="entry name" value="TPR-like"/>
    <property type="match status" value="1"/>
</dbReference>
<dbReference type="Gene3D" id="1.25.40.10">
    <property type="entry name" value="Tetratricopeptide repeat domain"/>
    <property type="match status" value="2"/>
</dbReference>
<protein>
    <submittedName>
        <fullName evidence="1">Tetratricopeptide repeat protein</fullName>
    </submittedName>
</protein>
<dbReference type="SMART" id="SM00028">
    <property type="entry name" value="TPR"/>
    <property type="match status" value="4"/>
</dbReference>
<dbReference type="RefSeq" id="WP_079425935.1">
    <property type="nucleotide sequence ID" value="NZ_MZGV01000037.1"/>
</dbReference>
<dbReference type="AlphaFoldDB" id="A0A1V4IJ32"/>
<reference evidence="1 2" key="1">
    <citation type="submission" date="2017-03" db="EMBL/GenBank/DDBJ databases">
        <title>Genome sequence of Clostridium oryzae DSM 28571.</title>
        <authorList>
            <person name="Poehlein A."/>
            <person name="Daniel R."/>
        </authorList>
    </citation>
    <scope>NUCLEOTIDE SEQUENCE [LARGE SCALE GENOMIC DNA]</scope>
    <source>
        <strain evidence="1 2">DSM 28571</strain>
    </source>
</reference>
<dbReference type="OrthoDB" id="1706248at2"/>
<dbReference type="EMBL" id="MZGV01000037">
    <property type="protein sequence ID" value="OPJ59933.1"/>
    <property type="molecule type" value="Genomic_DNA"/>
</dbReference>
<proteinExistence type="predicted"/>
<dbReference type="CDD" id="cd00093">
    <property type="entry name" value="HTH_XRE"/>
    <property type="match status" value="1"/>
</dbReference>
<keyword evidence="2" id="KW-1185">Reference proteome</keyword>
<sequence length="439" mass="51036">MSCAIMNDAQILSPGEKLKYIRKRFKFTQDEVAGGSITRNLISLIESNKAALTPQVAAIVTENINKLCKNNEIFFSISETYLLESIEEQVNKKAQEYIDYLSDTNLTLSDKFQDKINAVETFLAKYDLAHIKLEIYFLIAEIYDKCNEFSYAYKYYIKAFENSGKLSVHNTKQIDLLFSLAHCCDVLGKYKECLDYYTMLETHSTNLDSKSSCKLNFNKMMIHKKLNQFDNCLKEIEYLEKNFSLESNYNFAIMNTKANCYKNKKLYTKAIDTYNQLLAITNNDNIEYRLIVLCNMIETYIILHDTMNLKLCLKSSNDLLNIYSSIDKQSFSQQIYNDLGLGALEIKDYERAKNFFLKSVEESRLYKNSRALTESFENLIDVCVLLKDRNSLNDLKNKLLESISLDIIPRNSMLILKLIQYYNYIGDSENIQNILNFIL</sequence>
<dbReference type="InterPro" id="IPR019734">
    <property type="entry name" value="TPR_rpt"/>
</dbReference>
<evidence type="ECO:0000313" key="2">
    <source>
        <dbReference type="Proteomes" id="UP000190080"/>
    </source>
</evidence>
<dbReference type="Pfam" id="PF13181">
    <property type="entry name" value="TPR_8"/>
    <property type="match status" value="1"/>
</dbReference>
<dbReference type="InterPro" id="IPR010982">
    <property type="entry name" value="Lambda_DNA-bd_dom_sf"/>
</dbReference>
<comment type="caution">
    <text evidence="1">The sequence shown here is derived from an EMBL/GenBank/DDBJ whole genome shotgun (WGS) entry which is preliminary data.</text>
</comment>
<dbReference type="SUPFAM" id="SSF47413">
    <property type="entry name" value="lambda repressor-like DNA-binding domains"/>
    <property type="match status" value="1"/>
</dbReference>
<dbReference type="Gene3D" id="1.10.260.40">
    <property type="entry name" value="lambda repressor-like DNA-binding domains"/>
    <property type="match status" value="1"/>
</dbReference>
<name>A0A1V4IJ32_9CLOT</name>
<dbReference type="InterPro" id="IPR001387">
    <property type="entry name" value="Cro/C1-type_HTH"/>
</dbReference>
<accession>A0A1V4IJ32</accession>
<organism evidence="1 2">
    <name type="scientific">Clostridium oryzae</name>
    <dbReference type="NCBI Taxonomy" id="1450648"/>
    <lineage>
        <taxon>Bacteria</taxon>
        <taxon>Bacillati</taxon>
        <taxon>Bacillota</taxon>
        <taxon>Clostridia</taxon>
        <taxon>Eubacteriales</taxon>
        <taxon>Clostridiaceae</taxon>
        <taxon>Clostridium</taxon>
    </lineage>
</organism>
<dbReference type="STRING" id="1450648.CLORY_30250"/>